<dbReference type="GO" id="GO:0005096">
    <property type="term" value="F:GTPase activator activity"/>
    <property type="evidence" value="ECO:0007669"/>
    <property type="project" value="UniProtKB-KW"/>
</dbReference>
<dbReference type="PROSITE" id="PS50004">
    <property type="entry name" value="C2"/>
    <property type="match status" value="2"/>
</dbReference>
<evidence type="ECO:0000259" key="7">
    <source>
        <dbReference type="PROSITE" id="PS50004"/>
    </source>
</evidence>
<dbReference type="SMART" id="SM00107">
    <property type="entry name" value="BTK"/>
    <property type="match status" value="1"/>
</dbReference>
<keyword evidence="1" id="KW-0343">GTPase activation</keyword>
<dbReference type="AlphaFoldDB" id="V4B2S2"/>
<evidence type="ECO:0000256" key="2">
    <source>
        <dbReference type="ARBA" id="ARBA00022723"/>
    </source>
</evidence>
<dbReference type="Pfam" id="PF00168">
    <property type="entry name" value="C2"/>
    <property type="match status" value="2"/>
</dbReference>
<evidence type="ECO:0000313" key="10">
    <source>
        <dbReference type="Proteomes" id="UP000030746"/>
    </source>
</evidence>
<dbReference type="OMA" id="CKEEYMA"/>
<sequence length="847" mass="96829">MAELGEVRIEESLRVKIDIHPTIINLKETGEAKNLPPYSVSNSGRNTFCSIKLDSEEIYRTSVVEKSVNPFYSQEFHGEIPKKFRYLSFMIHDNGSKTDKIIGKVTLKKEELYKYHNKEHWFPLTPLDVDAQVQGKVHLEIRFDEILSTDPESYSSHRMAVRILECSDLTVINGSCNPYAIVTLSHSKHKEVKRTIVKKKTICPNFEETFFFDLENKGQNHDRNLYNFEDVFNGSLTISVLHDDIKVSREVLGNMFPGTFLGEVKIPLRDLDIRSIHKAWYCLQPKESSRQSRPDLGSLRLKISYTADYVFLSHYYDALRNLILHSCEIQPTTAGAAYLLGEIVDNRTEAAQALLKLFYHHDKLVQYIKALSYWEVSKTVDPNTLFRGNSLVSKLIDELMKLIGLPYLHNTIKPLIDEIFTDQKSCEIDPTRLKEGENLNDNMENLKYYVVKLIDDITRSGLVCPTIMREVFHAVKETAASLYPNVSTIRYLVVSSFIFLRFFAPAIKGPNLFHIRQDTQDSTINRTLTLISKTIQGLVNIVSAKNVSYGLKEEFMVPLFESLSNPTHVDKVKMFLDIVSSSCGTHLKNIEDPIILKEGTLIKRAQGRKKFGLKNFKKRYFCLTNQYLSYSKTKNEKALCVIPIEEILAVERLQEQCFKMNYMFQVVQPQRALYVQASNCVEEKEWLDVLTKVCNTNKNRLPTYHPAAMVNGHWLCCKSSDVSAVGCCPVSGGLPVTEIKVAIDSDREVEKIHSLFLQHMEKLDAFQDACGCQEVYTGDTEPKSVLVIEDTKTCYETITQIQKCVISLEQEHKRYFKLVQRQTVIGSIDTPIGECSTPAIWDSSVRS</sequence>
<dbReference type="KEGG" id="lgi:LOTGIDRAFT_170855"/>
<dbReference type="CTD" id="20241575"/>
<dbReference type="SMART" id="SM00323">
    <property type="entry name" value="RasGAP"/>
    <property type="match status" value="1"/>
</dbReference>
<dbReference type="InterPro" id="IPR011993">
    <property type="entry name" value="PH-like_dom_sf"/>
</dbReference>
<evidence type="ECO:0000259" key="6">
    <source>
        <dbReference type="PROSITE" id="PS50003"/>
    </source>
</evidence>
<gene>
    <name evidence="9" type="ORF">LOTGIDRAFT_170855</name>
</gene>
<dbReference type="InterPro" id="IPR039360">
    <property type="entry name" value="Ras_GTPase"/>
</dbReference>
<keyword evidence="4" id="KW-0862">Zinc</keyword>
<keyword evidence="2" id="KW-0479">Metal-binding</keyword>
<evidence type="ECO:0000259" key="8">
    <source>
        <dbReference type="PROSITE" id="PS50018"/>
    </source>
</evidence>
<dbReference type="InterPro" id="IPR001849">
    <property type="entry name" value="PH_domain"/>
</dbReference>
<dbReference type="PANTHER" id="PTHR10194">
    <property type="entry name" value="RAS GTPASE-ACTIVATING PROTEINS"/>
    <property type="match status" value="1"/>
</dbReference>
<accession>V4B2S2</accession>
<evidence type="ECO:0000256" key="5">
    <source>
        <dbReference type="PROSITE-ProRule" id="PRU00432"/>
    </source>
</evidence>
<dbReference type="GeneID" id="20241575"/>
<dbReference type="Pfam" id="PF00616">
    <property type="entry name" value="RasGAP"/>
    <property type="match status" value="2"/>
</dbReference>
<evidence type="ECO:0000313" key="9">
    <source>
        <dbReference type="EMBL" id="ESP04353.1"/>
    </source>
</evidence>
<evidence type="ECO:0000256" key="4">
    <source>
        <dbReference type="ARBA" id="ARBA00022833"/>
    </source>
</evidence>
<dbReference type="Gene3D" id="1.10.506.10">
    <property type="entry name" value="GTPase Activation - p120gap, domain 1"/>
    <property type="match status" value="2"/>
</dbReference>
<dbReference type="SUPFAM" id="SSF49562">
    <property type="entry name" value="C2 domain (Calcium/lipid-binding domain, CaLB)"/>
    <property type="match status" value="2"/>
</dbReference>
<dbReference type="InterPro" id="IPR008936">
    <property type="entry name" value="Rho_GTPase_activation_prot"/>
</dbReference>
<evidence type="ECO:0008006" key="11">
    <source>
        <dbReference type="Google" id="ProtNLM"/>
    </source>
</evidence>
<dbReference type="Gene3D" id="2.60.40.150">
    <property type="entry name" value="C2 domain"/>
    <property type="match status" value="2"/>
</dbReference>
<dbReference type="Pfam" id="PF00169">
    <property type="entry name" value="PH"/>
    <property type="match status" value="1"/>
</dbReference>
<feature type="domain" description="PH" evidence="6">
    <location>
        <begin position="594"/>
        <end position="695"/>
    </location>
</feature>
<dbReference type="InterPro" id="IPR000008">
    <property type="entry name" value="C2_dom"/>
</dbReference>
<dbReference type="SUPFAM" id="SSF50729">
    <property type="entry name" value="PH domain-like"/>
    <property type="match status" value="1"/>
</dbReference>
<dbReference type="GO" id="GO:0035556">
    <property type="term" value="P:intracellular signal transduction"/>
    <property type="evidence" value="ECO:0007669"/>
    <property type="project" value="InterPro"/>
</dbReference>
<keyword evidence="3 5" id="KW-0863">Zinc-finger</keyword>
<feature type="domain" description="C2" evidence="7">
    <location>
        <begin position="133"/>
        <end position="281"/>
    </location>
</feature>
<dbReference type="PROSITE" id="PS50018">
    <property type="entry name" value="RAS_GTPASE_ACTIV_2"/>
    <property type="match status" value="1"/>
</dbReference>
<dbReference type="EMBL" id="KB199780">
    <property type="protein sequence ID" value="ESP04353.1"/>
    <property type="molecule type" value="Genomic_DNA"/>
</dbReference>
<dbReference type="Gene3D" id="2.30.29.30">
    <property type="entry name" value="Pleckstrin-homology domain (PH domain)/Phosphotyrosine-binding domain (PTB)"/>
    <property type="match status" value="1"/>
</dbReference>
<protein>
    <recommendedName>
        <fullName evidence="11">Ras GTPase-activating protein 3</fullName>
    </recommendedName>
</protein>
<dbReference type="Proteomes" id="UP000030746">
    <property type="component" value="Unassembled WGS sequence"/>
</dbReference>
<dbReference type="SUPFAM" id="SSF48350">
    <property type="entry name" value="GTPase activation domain, GAP"/>
    <property type="match status" value="1"/>
</dbReference>
<dbReference type="PROSITE" id="PS50003">
    <property type="entry name" value="PH_DOMAIN"/>
    <property type="match status" value="1"/>
</dbReference>
<dbReference type="InterPro" id="IPR001936">
    <property type="entry name" value="RasGAP_dom"/>
</dbReference>
<dbReference type="InterPro" id="IPR035892">
    <property type="entry name" value="C2_domain_sf"/>
</dbReference>
<dbReference type="PROSITE" id="PS51113">
    <property type="entry name" value="ZF_BTK"/>
    <property type="match status" value="1"/>
</dbReference>
<keyword evidence="10" id="KW-1185">Reference proteome</keyword>
<dbReference type="SMART" id="SM00239">
    <property type="entry name" value="C2"/>
    <property type="match status" value="2"/>
</dbReference>
<organism evidence="9 10">
    <name type="scientific">Lottia gigantea</name>
    <name type="common">Giant owl limpet</name>
    <dbReference type="NCBI Taxonomy" id="225164"/>
    <lineage>
        <taxon>Eukaryota</taxon>
        <taxon>Metazoa</taxon>
        <taxon>Spiralia</taxon>
        <taxon>Lophotrochozoa</taxon>
        <taxon>Mollusca</taxon>
        <taxon>Gastropoda</taxon>
        <taxon>Patellogastropoda</taxon>
        <taxon>Lottioidea</taxon>
        <taxon>Lottiidae</taxon>
        <taxon>Lottia</taxon>
    </lineage>
</organism>
<reference evidence="9 10" key="1">
    <citation type="journal article" date="2013" name="Nature">
        <title>Insights into bilaterian evolution from three spiralian genomes.</title>
        <authorList>
            <person name="Simakov O."/>
            <person name="Marletaz F."/>
            <person name="Cho S.J."/>
            <person name="Edsinger-Gonzales E."/>
            <person name="Havlak P."/>
            <person name="Hellsten U."/>
            <person name="Kuo D.H."/>
            <person name="Larsson T."/>
            <person name="Lv J."/>
            <person name="Arendt D."/>
            <person name="Savage R."/>
            <person name="Osoegawa K."/>
            <person name="de Jong P."/>
            <person name="Grimwood J."/>
            <person name="Chapman J.A."/>
            <person name="Shapiro H."/>
            <person name="Aerts A."/>
            <person name="Otillar R.P."/>
            <person name="Terry A.Y."/>
            <person name="Boore J.L."/>
            <person name="Grigoriev I.V."/>
            <person name="Lindberg D.R."/>
            <person name="Seaver E.C."/>
            <person name="Weisblat D.A."/>
            <person name="Putnam N.H."/>
            <person name="Rokhsar D.S."/>
        </authorList>
    </citation>
    <scope>NUCLEOTIDE SEQUENCE [LARGE SCALE GENOMIC DNA]</scope>
</reference>
<dbReference type="Pfam" id="PF00779">
    <property type="entry name" value="BTK"/>
    <property type="match status" value="1"/>
</dbReference>
<dbReference type="OrthoDB" id="1562946at2759"/>
<proteinExistence type="predicted"/>
<evidence type="ECO:0000256" key="1">
    <source>
        <dbReference type="ARBA" id="ARBA00022468"/>
    </source>
</evidence>
<dbReference type="HOGENOM" id="CLU_008096_1_1_1"/>
<feature type="domain" description="Ras-GAP" evidence="8">
    <location>
        <begin position="346"/>
        <end position="540"/>
    </location>
</feature>
<evidence type="ECO:0000256" key="3">
    <source>
        <dbReference type="ARBA" id="ARBA00022771"/>
    </source>
</evidence>
<dbReference type="SMART" id="SM00233">
    <property type="entry name" value="PH"/>
    <property type="match status" value="1"/>
</dbReference>
<feature type="domain" description="C2" evidence="7">
    <location>
        <begin position="3"/>
        <end position="122"/>
    </location>
</feature>
<dbReference type="InterPro" id="IPR001562">
    <property type="entry name" value="Znf_Btk_motif"/>
</dbReference>
<name>V4B2S2_LOTGI</name>
<dbReference type="CDD" id="cd05128">
    <property type="entry name" value="RasGAP_GAP1_like"/>
    <property type="match status" value="1"/>
</dbReference>
<dbReference type="PANTHER" id="PTHR10194:SF148">
    <property type="entry name" value="GTPASE-ACTIVATING PROTEIN"/>
    <property type="match status" value="1"/>
</dbReference>
<dbReference type="GO" id="GO:0008270">
    <property type="term" value="F:zinc ion binding"/>
    <property type="evidence" value="ECO:0007669"/>
    <property type="project" value="UniProtKB-KW"/>
</dbReference>
<dbReference type="RefSeq" id="XP_009044956.1">
    <property type="nucleotide sequence ID" value="XM_009046708.1"/>
</dbReference>
<dbReference type="STRING" id="225164.V4B2S2"/>